<dbReference type="EMBL" id="CP007794">
    <property type="protein sequence ID" value="AIB13750.1"/>
    <property type="molecule type" value="Genomic_DNA"/>
</dbReference>
<organism evidence="1 2">
    <name type="scientific">Azospirillum argentinense</name>
    <dbReference type="NCBI Taxonomy" id="2970906"/>
    <lineage>
        <taxon>Bacteria</taxon>
        <taxon>Pseudomonadati</taxon>
        <taxon>Pseudomonadota</taxon>
        <taxon>Alphaproteobacteria</taxon>
        <taxon>Rhodospirillales</taxon>
        <taxon>Azospirillaceae</taxon>
        <taxon>Azospirillum</taxon>
    </lineage>
</organism>
<dbReference type="AlphaFoldDB" id="A0A060DLS8"/>
<geneLocation type="plasmid" evidence="1 2">
    <name>AbAZ39_p1</name>
</geneLocation>
<keyword evidence="1" id="KW-0614">Plasmid</keyword>
<dbReference type="Gene3D" id="3.40.50.150">
    <property type="entry name" value="Vaccinia Virus protein VP39"/>
    <property type="match status" value="1"/>
</dbReference>
<proteinExistence type="predicted"/>
<protein>
    <recommendedName>
        <fullName evidence="3">Spermidine synthase</fullName>
    </recommendedName>
</protein>
<dbReference type="KEGG" id="abq:ABAZ39_17585"/>
<sequence length="254" mass="28263">MTATLALYQTDLFRPTYRPWKGKRWELLLAPMLICKGYWSEAMLVTDMAGLIRHDGPTSRTWMSMTPMEIESQEIGCRFAAGHTVVMGLGMGWAAANAALRPEVTRVTVVELDPEVIAVNATMDVFGQLPPEAAAKVTVIQGNALAHRPDEPADTLMADIWQPLYGDDRLEQVRRMRDNTGATRVYYWGQEMDIAQRARHLSLPLDAASVARIMADMGLPLIGPAEVANYPNLIERAARNWLRPDWTPPGYAVG</sequence>
<gene>
    <name evidence="1" type="ORF">ABAZ39_17585</name>
</gene>
<dbReference type="RefSeq" id="WP_040134129.1">
    <property type="nucleotide sequence ID" value="NZ_CP007794.1"/>
</dbReference>
<evidence type="ECO:0000313" key="2">
    <source>
        <dbReference type="Proteomes" id="UP000027186"/>
    </source>
</evidence>
<evidence type="ECO:0008006" key="3">
    <source>
        <dbReference type="Google" id="ProtNLM"/>
    </source>
</evidence>
<reference evidence="1 2" key="1">
    <citation type="journal article" date="2014" name="Genome Announc.">
        <title>Complete Genome Sequence of the Model Rhizosphere Strain Azospirillum brasilense Az39, Successfully Applied in Agriculture.</title>
        <authorList>
            <person name="Rivera D."/>
            <person name="Revale S."/>
            <person name="Molina R."/>
            <person name="Gualpa J."/>
            <person name="Puente M."/>
            <person name="Maroniche G."/>
            <person name="Paris G."/>
            <person name="Baker D."/>
            <person name="Clavijo B."/>
            <person name="McLay K."/>
            <person name="Spaepen S."/>
            <person name="Perticari A."/>
            <person name="Vazquez M."/>
            <person name="Wisniewski-Dye F."/>
            <person name="Watkins C."/>
            <person name="Martinez-Abarca F."/>
            <person name="Vanderleyden J."/>
            <person name="Cassan F."/>
        </authorList>
    </citation>
    <scope>NUCLEOTIDE SEQUENCE [LARGE SCALE GENOMIC DNA]</scope>
    <source>
        <strain evidence="1 2">Az39</strain>
        <plasmid evidence="1">AbAZ39_p1</plasmid>
    </source>
</reference>
<accession>A0A060DLS8</accession>
<name>A0A060DLS8_9PROT</name>
<dbReference type="InterPro" id="IPR029063">
    <property type="entry name" value="SAM-dependent_MTases_sf"/>
</dbReference>
<evidence type="ECO:0000313" key="1">
    <source>
        <dbReference type="EMBL" id="AIB13750.1"/>
    </source>
</evidence>
<dbReference type="Proteomes" id="UP000027186">
    <property type="component" value="Plasmid AbAZ39_p1"/>
</dbReference>
<dbReference type="SUPFAM" id="SSF53335">
    <property type="entry name" value="S-adenosyl-L-methionine-dependent methyltransferases"/>
    <property type="match status" value="1"/>
</dbReference>